<evidence type="ECO:0000313" key="4">
    <source>
        <dbReference type="Proteomes" id="UP001186944"/>
    </source>
</evidence>
<dbReference type="GO" id="GO:0005813">
    <property type="term" value="C:centrosome"/>
    <property type="evidence" value="ECO:0007669"/>
    <property type="project" value="InterPro"/>
</dbReference>
<comment type="caution">
    <text evidence="3">The sequence shown here is derived from an EMBL/GenBank/DDBJ whole genome shotgun (WGS) entry which is preliminary data.</text>
</comment>
<keyword evidence="4" id="KW-1185">Reference proteome</keyword>
<dbReference type="GO" id="GO:0060271">
    <property type="term" value="P:cilium assembly"/>
    <property type="evidence" value="ECO:0007669"/>
    <property type="project" value="TreeGrafter"/>
</dbReference>
<dbReference type="AlphaFoldDB" id="A0AA88YIM2"/>
<dbReference type="PANTHER" id="PTHR35970:SF1">
    <property type="entry name" value="SODIUM CHANNEL AND CLATHRIN LINKER 1"/>
    <property type="match status" value="1"/>
</dbReference>
<dbReference type="InterPro" id="IPR031887">
    <property type="entry name" value="SDCCAG8"/>
</dbReference>
<dbReference type="GO" id="GO:0007098">
    <property type="term" value="P:centrosome cycle"/>
    <property type="evidence" value="ECO:0007669"/>
    <property type="project" value="InterPro"/>
</dbReference>
<evidence type="ECO:0000313" key="3">
    <source>
        <dbReference type="EMBL" id="KAK3100104.1"/>
    </source>
</evidence>
<organism evidence="3 4">
    <name type="scientific">Pinctada imbricata</name>
    <name type="common">Atlantic pearl-oyster</name>
    <name type="synonym">Pinctada martensii</name>
    <dbReference type="NCBI Taxonomy" id="66713"/>
    <lineage>
        <taxon>Eukaryota</taxon>
        <taxon>Metazoa</taxon>
        <taxon>Spiralia</taxon>
        <taxon>Lophotrochozoa</taxon>
        <taxon>Mollusca</taxon>
        <taxon>Bivalvia</taxon>
        <taxon>Autobranchia</taxon>
        <taxon>Pteriomorphia</taxon>
        <taxon>Pterioida</taxon>
        <taxon>Pterioidea</taxon>
        <taxon>Pteriidae</taxon>
        <taxon>Pinctada</taxon>
    </lineage>
</organism>
<evidence type="ECO:0000256" key="2">
    <source>
        <dbReference type="SAM" id="MobiDB-lite"/>
    </source>
</evidence>
<dbReference type="GO" id="GO:0005814">
    <property type="term" value="C:centriole"/>
    <property type="evidence" value="ECO:0007669"/>
    <property type="project" value="TreeGrafter"/>
</dbReference>
<reference evidence="3" key="1">
    <citation type="submission" date="2019-08" db="EMBL/GenBank/DDBJ databases">
        <title>The improved chromosome-level genome for the pearl oyster Pinctada fucata martensii using PacBio sequencing and Hi-C.</title>
        <authorList>
            <person name="Zheng Z."/>
        </authorList>
    </citation>
    <scope>NUCLEOTIDE SEQUENCE</scope>
    <source>
        <strain evidence="3">ZZ-2019</strain>
        <tissue evidence="3">Adductor muscle</tissue>
    </source>
</reference>
<dbReference type="InterPro" id="IPR038911">
    <property type="entry name" value="SCLT1"/>
</dbReference>
<feature type="region of interest" description="Disordered" evidence="2">
    <location>
        <begin position="612"/>
        <end position="634"/>
    </location>
</feature>
<name>A0AA88YIM2_PINIB</name>
<dbReference type="EMBL" id="VSWD01000006">
    <property type="protein sequence ID" value="KAK3100104.1"/>
    <property type="molecule type" value="Genomic_DNA"/>
</dbReference>
<sequence length="689" mass="80840">MEFPEIVRCDPGYSAKAQIAWGTEDEIYGNTIVLSPLIAEYDQQFQELEQERDDLKAEILRLKPQLDKVVSENNDLVKQLRETVENQLGSVEPGEEFQPATDNEQVLQNLQLQADSALQEKDAALERWQEAEQEIDRLQRELQNEKDSHQWKVVEQQAHQMQSEYYQSVAVLNKEIEDLQNQLRTAKSDLETATIQVRDLRRNNQDLESQLMWKDQEMADVIFKEGISDSKMGELKKIMEDMNKRLSASQRQLDDVKRDKGVLEARVSELQKRGTELETKELDAVQQVRDAIAMVENAVMEKEQAEVELKQKEEEVEKLQEALNKIINDAGVRTRQEVDNVRKTCNERISKLTEELHRMEMENAEKEELVKRAIKDKRNVEAELERILKEGHVTSMKDKMAYEDLNRRAVQAERARDESEVKIENLNSQLKREDMNNEQLRLQYESQLSTMKERMSHMESEFEHLNEDRVRLLNEVDDMKKRVTAAEKEKEAANRKYQKEMTILENETQMKVQDYEVRLQSSDDVNRNTISELRKLLQGQQRMSARWKEECQTITEKFEVKINDLRSEVSQLKKRNDELTSLLRESQSKTVEAERMITDYAKNIRRIEERMRDSENRAAEASKQLARHSIRERQMANERRSLMQELQRSNMENSIRNPDALLISDLANSQRSLEKSLNTSKPVEPLDTS</sequence>
<evidence type="ECO:0008006" key="5">
    <source>
        <dbReference type="Google" id="ProtNLM"/>
    </source>
</evidence>
<gene>
    <name evidence="3" type="ORF">FSP39_014826</name>
</gene>
<dbReference type="GO" id="GO:0045162">
    <property type="term" value="P:clustering of voltage-gated sodium channels"/>
    <property type="evidence" value="ECO:0007669"/>
    <property type="project" value="InterPro"/>
</dbReference>
<dbReference type="PANTHER" id="PTHR35970">
    <property type="entry name" value="SODIUM CHANNEL AND CLATHRIN LINKER 1"/>
    <property type="match status" value="1"/>
</dbReference>
<keyword evidence="1" id="KW-0175">Coiled coil</keyword>
<protein>
    <recommendedName>
        <fullName evidence="5">Sodium channel and clathrin linker 1</fullName>
    </recommendedName>
</protein>
<accession>A0AA88YIM2</accession>
<dbReference type="Pfam" id="PF15964">
    <property type="entry name" value="CCCAP"/>
    <property type="match status" value="1"/>
</dbReference>
<dbReference type="Gene3D" id="1.10.287.1490">
    <property type="match status" value="1"/>
</dbReference>
<dbReference type="Proteomes" id="UP001186944">
    <property type="component" value="Unassembled WGS sequence"/>
</dbReference>
<evidence type="ECO:0000256" key="1">
    <source>
        <dbReference type="SAM" id="Coils"/>
    </source>
</evidence>
<proteinExistence type="predicted"/>
<feature type="coiled-coil region" evidence="1">
    <location>
        <begin position="38"/>
        <end position="65"/>
    </location>
</feature>